<protein>
    <submittedName>
        <fullName evidence="1">Uncharacterized protein</fullName>
    </submittedName>
</protein>
<reference evidence="1" key="2">
    <citation type="submission" date="2020-11" db="EMBL/GenBank/DDBJ databases">
        <authorList>
            <person name="McCartney M.A."/>
            <person name="Auch B."/>
            <person name="Kono T."/>
            <person name="Mallez S."/>
            <person name="Becker A."/>
            <person name="Gohl D.M."/>
            <person name="Silverstein K.A.T."/>
            <person name="Koren S."/>
            <person name="Bechman K.B."/>
            <person name="Herman A."/>
            <person name="Abrahante J.E."/>
            <person name="Garbe J."/>
        </authorList>
    </citation>
    <scope>NUCLEOTIDE SEQUENCE</scope>
    <source>
        <strain evidence="1">Duluth1</strain>
        <tissue evidence="1">Whole animal</tissue>
    </source>
</reference>
<dbReference type="EMBL" id="JAIWYP010000002">
    <property type="protein sequence ID" value="KAH3863696.1"/>
    <property type="molecule type" value="Genomic_DNA"/>
</dbReference>
<dbReference type="Proteomes" id="UP000828390">
    <property type="component" value="Unassembled WGS sequence"/>
</dbReference>
<organism evidence="1 2">
    <name type="scientific">Dreissena polymorpha</name>
    <name type="common">Zebra mussel</name>
    <name type="synonym">Mytilus polymorpha</name>
    <dbReference type="NCBI Taxonomy" id="45954"/>
    <lineage>
        <taxon>Eukaryota</taxon>
        <taxon>Metazoa</taxon>
        <taxon>Spiralia</taxon>
        <taxon>Lophotrochozoa</taxon>
        <taxon>Mollusca</taxon>
        <taxon>Bivalvia</taxon>
        <taxon>Autobranchia</taxon>
        <taxon>Heteroconchia</taxon>
        <taxon>Euheterodonta</taxon>
        <taxon>Imparidentia</taxon>
        <taxon>Neoheterodontei</taxon>
        <taxon>Myida</taxon>
        <taxon>Dreissenoidea</taxon>
        <taxon>Dreissenidae</taxon>
        <taxon>Dreissena</taxon>
    </lineage>
</organism>
<reference evidence="1" key="1">
    <citation type="journal article" date="2019" name="bioRxiv">
        <title>The Genome of the Zebra Mussel, Dreissena polymorpha: A Resource for Invasive Species Research.</title>
        <authorList>
            <person name="McCartney M.A."/>
            <person name="Auch B."/>
            <person name="Kono T."/>
            <person name="Mallez S."/>
            <person name="Zhang Y."/>
            <person name="Obille A."/>
            <person name="Becker A."/>
            <person name="Abrahante J.E."/>
            <person name="Garbe J."/>
            <person name="Badalamenti J.P."/>
            <person name="Herman A."/>
            <person name="Mangelson H."/>
            <person name="Liachko I."/>
            <person name="Sullivan S."/>
            <person name="Sone E.D."/>
            <person name="Koren S."/>
            <person name="Silverstein K.A.T."/>
            <person name="Beckman K.B."/>
            <person name="Gohl D.M."/>
        </authorList>
    </citation>
    <scope>NUCLEOTIDE SEQUENCE</scope>
    <source>
        <strain evidence="1">Duluth1</strain>
        <tissue evidence="1">Whole animal</tissue>
    </source>
</reference>
<gene>
    <name evidence="1" type="ORF">DPMN_026686</name>
</gene>
<accession>A0A9D4LVP2</accession>
<sequence>MFFLQSEPFFELVQDIMGTNLLNRFHDDRTIYVASRALTSVYYSYVFQPTSTIFKLVQDIIGTNLLTKFHKDRTINAASRVLKRKMFPPHDGQKAITKAYHKHIVLS</sequence>
<evidence type="ECO:0000313" key="2">
    <source>
        <dbReference type="Proteomes" id="UP000828390"/>
    </source>
</evidence>
<proteinExistence type="predicted"/>
<comment type="caution">
    <text evidence="1">The sequence shown here is derived from an EMBL/GenBank/DDBJ whole genome shotgun (WGS) entry which is preliminary data.</text>
</comment>
<evidence type="ECO:0000313" key="1">
    <source>
        <dbReference type="EMBL" id="KAH3863696.1"/>
    </source>
</evidence>
<dbReference type="AlphaFoldDB" id="A0A9D4LVP2"/>
<keyword evidence="2" id="KW-1185">Reference proteome</keyword>
<name>A0A9D4LVP2_DREPO</name>